<keyword evidence="4 6" id="KW-1133">Transmembrane helix</keyword>
<evidence type="ECO:0008006" key="9">
    <source>
        <dbReference type="Google" id="ProtNLM"/>
    </source>
</evidence>
<dbReference type="PANTHER" id="PTHR45649:SF1">
    <property type="entry name" value="TRANSPORTER, PUTATIVE (EUROFUNG)-RELATED"/>
    <property type="match status" value="1"/>
</dbReference>
<keyword evidence="2" id="KW-0813">Transport</keyword>
<dbReference type="GO" id="GO:0016020">
    <property type="term" value="C:membrane"/>
    <property type="evidence" value="ECO:0007669"/>
    <property type="project" value="UniProtKB-SubCell"/>
</dbReference>
<feature type="transmembrane region" description="Helical" evidence="6">
    <location>
        <begin position="203"/>
        <end position="225"/>
    </location>
</feature>
<dbReference type="Gene3D" id="1.20.1740.10">
    <property type="entry name" value="Amino acid/polyamine transporter I"/>
    <property type="match status" value="1"/>
</dbReference>
<evidence type="ECO:0000313" key="8">
    <source>
        <dbReference type="Proteomes" id="UP000224634"/>
    </source>
</evidence>
<feature type="transmembrane region" description="Helical" evidence="6">
    <location>
        <begin position="47"/>
        <end position="72"/>
    </location>
</feature>
<keyword evidence="8" id="KW-1185">Reference proteome</keyword>
<reference evidence="7 8" key="1">
    <citation type="submission" date="2017-10" db="EMBL/GenBank/DDBJ databases">
        <title>Comparative genomics in systemic dimorphic fungi from Ajellomycetaceae.</title>
        <authorList>
            <person name="Munoz J.F."/>
            <person name="Mcewen J.G."/>
            <person name="Clay O.K."/>
            <person name="Cuomo C.A."/>
        </authorList>
    </citation>
    <scope>NUCLEOTIDE SEQUENCE [LARGE SCALE GENOMIC DNA]</scope>
    <source>
        <strain evidence="7 8">UAMH7299</strain>
    </source>
</reference>
<dbReference type="Pfam" id="PF13520">
    <property type="entry name" value="AA_permease_2"/>
    <property type="match status" value="1"/>
</dbReference>
<evidence type="ECO:0000256" key="5">
    <source>
        <dbReference type="ARBA" id="ARBA00023136"/>
    </source>
</evidence>
<keyword evidence="5 6" id="KW-0472">Membrane</keyword>
<proteinExistence type="predicted"/>
<feature type="transmembrane region" description="Helical" evidence="6">
    <location>
        <begin position="384"/>
        <end position="404"/>
    </location>
</feature>
<feature type="transmembrane region" description="Helical" evidence="6">
    <location>
        <begin position="410"/>
        <end position="436"/>
    </location>
</feature>
<comment type="caution">
    <text evidence="7">The sequence shown here is derived from an EMBL/GenBank/DDBJ whole genome shotgun (WGS) entry which is preliminary data.</text>
</comment>
<organism evidence="7 8">
    <name type="scientific">Polytolypa hystricis (strain UAMH7299)</name>
    <dbReference type="NCBI Taxonomy" id="1447883"/>
    <lineage>
        <taxon>Eukaryota</taxon>
        <taxon>Fungi</taxon>
        <taxon>Dikarya</taxon>
        <taxon>Ascomycota</taxon>
        <taxon>Pezizomycotina</taxon>
        <taxon>Eurotiomycetes</taxon>
        <taxon>Eurotiomycetidae</taxon>
        <taxon>Onygenales</taxon>
        <taxon>Onygenales incertae sedis</taxon>
        <taxon>Polytolypa</taxon>
    </lineage>
</organism>
<dbReference type="STRING" id="1447883.A0A2B7YEV8"/>
<feature type="transmembrane region" description="Helical" evidence="6">
    <location>
        <begin position="84"/>
        <end position="107"/>
    </location>
</feature>
<keyword evidence="3 6" id="KW-0812">Transmembrane</keyword>
<feature type="transmembrane region" description="Helical" evidence="6">
    <location>
        <begin position="286"/>
        <end position="307"/>
    </location>
</feature>
<evidence type="ECO:0000256" key="6">
    <source>
        <dbReference type="SAM" id="Phobius"/>
    </source>
</evidence>
<gene>
    <name evidence="7" type="ORF">AJ80_03716</name>
</gene>
<feature type="transmembrane region" description="Helical" evidence="6">
    <location>
        <begin position="506"/>
        <end position="525"/>
    </location>
</feature>
<dbReference type="Proteomes" id="UP000224634">
    <property type="component" value="Unassembled WGS sequence"/>
</dbReference>
<dbReference type="PIRSF" id="PIRSF006060">
    <property type="entry name" value="AA_transporter"/>
    <property type="match status" value="1"/>
</dbReference>
<evidence type="ECO:0000256" key="4">
    <source>
        <dbReference type="ARBA" id="ARBA00022989"/>
    </source>
</evidence>
<feature type="transmembrane region" description="Helical" evidence="6">
    <location>
        <begin position="128"/>
        <end position="152"/>
    </location>
</feature>
<dbReference type="GO" id="GO:0022857">
    <property type="term" value="F:transmembrane transporter activity"/>
    <property type="evidence" value="ECO:0007669"/>
    <property type="project" value="InterPro"/>
</dbReference>
<dbReference type="InterPro" id="IPR002293">
    <property type="entry name" value="AA/rel_permease1"/>
</dbReference>
<dbReference type="AlphaFoldDB" id="A0A2B7YEV8"/>
<name>A0A2B7YEV8_POLH7</name>
<feature type="transmembrane region" description="Helical" evidence="6">
    <location>
        <begin position="172"/>
        <end position="196"/>
    </location>
</feature>
<evidence type="ECO:0000256" key="1">
    <source>
        <dbReference type="ARBA" id="ARBA00004141"/>
    </source>
</evidence>
<evidence type="ECO:0000256" key="2">
    <source>
        <dbReference type="ARBA" id="ARBA00022448"/>
    </source>
</evidence>
<feature type="transmembrane region" description="Helical" evidence="6">
    <location>
        <begin position="470"/>
        <end position="494"/>
    </location>
</feature>
<accession>A0A2B7YEV8</accession>
<feature type="transmembrane region" description="Helical" evidence="6">
    <location>
        <begin position="245"/>
        <end position="265"/>
    </location>
</feature>
<feature type="transmembrane region" description="Helical" evidence="6">
    <location>
        <begin position="340"/>
        <end position="363"/>
    </location>
</feature>
<dbReference type="OrthoDB" id="3257095at2759"/>
<comment type="subcellular location">
    <subcellularLocation>
        <location evidence="1">Membrane</location>
        <topology evidence="1">Multi-pass membrane protein</topology>
    </subcellularLocation>
</comment>
<evidence type="ECO:0000256" key="3">
    <source>
        <dbReference type="ARBA" id="ARBA00022692"/>
    </source>
</evidence>
<dbReference type="EMBL" id="PDNA01000043">
    <property type="protein sequence ID" value="PGH20066.1"/>
    <property type="molecule type" value="Genomic_DNA"/>
</dbReference>
<sequence>MGDLEGAHEMSFVSKGGAKAESRAIADERDNNELIRLGKVPILKRNFAFLSILGFTCTVLITWEASLILFLVGLTNGGPAGLVYGYLFVWGGNVVVFATLSELASMAPTSAGQYHWVAMLSTPRTRKFVSYLTGWITVCGWQATFASASYITGGLVKGLVMLNYPDTNFQEWHGLLFAWAIVLFCVFINTVVSFLLPKFEGLVLILHIVGFFAVLLPMVILGNHGNTKDVFATFYNEGGWSTQGLSFFVGLSGNAFAFVGTDGAFHMSEEVRNPSVVVPRSIMLSMLLNGIMGFATLVALLFCMTGLEDVDSALNSPTGYPFMEIFYRITDSMGGATTMVAVMTTLAISATVGHLASTSRMFWSFARDRGVPGWRRFSRVNSRTSVPLWSIALTACLGCALGLINLGSPIAFTNIVSLSIAGLYTSYLITCGFLLYRRLTGYIAHPSESTSELANRVGEKVVWGPFRVPGLFGVITNSLACLYLIILLVFSFFPIEQATSAQEMNYSSPILLAALLFSLVWYFVYGRKEYSGPIIET</sequence>
<dbReference type="PANTHER" id="PTHR45649">
    <property type="entry name" value="AMINO-ACID PERMEASE BAT1"/>
    <property type="match status" value="1"/>
</dbReference>
<protein>
    <recommendedName>
        <fullName evidence="9">Choline transport protein</fullName>
    </recommendedName>
</protein>
<evidence type="ECO:0000313" key="7">
    <source>
        <dbReference type="EMBL" id="PGH20066.1"/>
    </source>
</evidence>